<dbReference type="InterPro" id="IPR036770">
    <property type="entry name" value="Ankyrin_rpt-contain_sf"/>
</dbReference>
<feature type="region of interest" description="Disordered" evidence="5">
    <location>
        <begin position="132"/>
        <end position="151"/>
    </location>
</feature>
<feature type="compositionally biased region" description="Polar residues" evidence="5">
    <location>
        <begin position="132"/>
        <end position="146"/>
    </location>
</feature>
<organism evidence="7 8">
    <name type="scientific">Naegleria lovaniensis</name>
    <name type="common">Amoeba</name>
    <dbReference type="NCBI Taxonomy" id="51637"/>
    <lineage>
        <taxon>Eukaryota</taxon>
        <taxon>Discoba</taxon>
        <taxon>Heterolobosea</taxon>
        <taxon>Tetramitia</taxon>
        <taxon>Eutetramitia</taxon>
        <taxon>Vahlkampfiidae</taxon>
        <taxon>Naegleria</taxon>
    </lineage>
</organism>
<feature type="compositionally biased region" description="Polar residues" evidence="5">
    <location>
        <begin position="14"/>
        <end position="23"/>
    </location>
</feature>
<dbReference type="Pfam" id="PF00615">
    <property type="entry name" value="RGS"/>
    <property type="match status" value="1"/>
</dbReference>
<protein>
    <recommendedName>
        <fullName evidence="6">RGS domain-containing protein</fullName>
    </recommendedName>
</protein>
<dbReference type="InterPro" id="IPR023393">
    <property type="entry name" value="START-like_dom_sf"/>
</dbReference>
<feature type="repeat" description="ANK" evidence="3">
    <location>
        <begin position="663"/>
        <end position="684"/>
    </location>
</feature>
<accession>A0AA88GJS3</accession>
<dbReference type="PROSITE" id="PS50088">
    <property type="entry name" value="ANK_REPEAT"/>
    <property type="match status" value="2"/>
</dbReference>
<feature type="domain" description="RGS" evidence="6">
    <location>
        <begin position="767"/>
        <end position="888"/>
    </location>
</feature>
<dbReference type="InterPro" id="IPR002913">
    <property type="entry name" value="START_lipid-bd_dom"/>
</dbReference>
<dbReference type="InterPro" id="IPR044926">
    <property type="entry name" value="RGS_subdomain_2"/>
</dbReference>
<name>A0AA88GJS3_NAELO</name>
<dbReference type="CDD" id="cd00177">
    <property type="entry name" value="START"/>
    <property type="match status" value="1"/>
</dbReference>
<dbReference type="Pfam" id="PF01852">
    <property type="entry name" value="START"/>
    <property type="match status" value="1"/>
</dbReference>
<reference evidence="7 8" key="1">
    <citation type="journal article" date="2018" name="BMC Genomics">
        <title>The genome of Naegleria lovaniensis, the basis for a comparative approach to unravel pathogenicity factors of the human pathogenic amoeba N. fowleri.</title>
        <authorList>
            <person name="Liechti N."/>
            <person name="Schurch N."/>
            <person name="Bruggmann R."/>
            <person name="Wittwer M."/>
        </authorList>
    </citation>
    <scope>NUCLEOTIDE SEQUENCE [LARGE SCALE GENOMIC DNA]</scope>
    <source>
        <strain evidence="7 8">ATCC 30569</strain>
    </source>
</reference>
<feature type="compositionally biased region" description="Low complexity" evidence="5">
    <location>
        <begin position="260"/>
        <end position="275"/>
    </location>
</feature>
<feature type="compositionally biased region" description="Basic and acidic residues" evidence="5">
    <location>
        <begin position="163"/>
        <end position="184"/>
    </location>
</feature>
<dbReference type="Gene3D" id="1.25.40.20">
    <property type="entry name" value="Ankyrin repeat-containing domain"/>
    <property type="match status" value="2"/>
</dbReference>
<dbReference type="PANTHER" id="PTHR24198:SF165">
    <property type="entry name" value="ANKYRIN REPEAT-CONTAINING PROTEIN-RELATED"/>
    <property type="match status" value="1"/>
</dbReference>
<feature type="region of interest" description="Disordered" evidence="5">
    <location>
        <begin position="162"/>
        <end position="205"/>
    </location>
</feature>
<feature type="repeat" description="ANK" evidence="3">
    <location>
        <begin position="468"/>
        <end position="503"/>
    </location>
</feature>
<feature type="compositionally biased region" description="Low complexity" evidence="5">
    <location>
        <begin position="25"/>
        <end position="61"/>
    </location>
</feature>
<evidence type="ECO:0000259" key="6">
    <source>
        <dbReference type="PROSITE" id="PS50132"/>
    </source>
</evidence>
<evidence type="ECO:0000256" key="1">
    <source>
        <dbReference type="ARBA" id="ARBA00022737"/>
    </source>
</evidence>
<dbReference type="GeneID" id="68100972"/>
<dbReference type="SUPFAM" id="SSF48403">
    <property type="entry name" value="Ankyrin repeat"/>
    <property type="match status" value="1"/>
</dbReference>
<sequence>MTEEEHTARDPTTGAENIQQHEPSSTENHSMSTSNTTNSSSLSQDCTSSSSSLQVLKDQQQPIDHQNNSTTTVASTTLITPINNESIPHDNDSTQSKTIPNDVVPSSHVDDSPPLNRDERRVNEEFKLLEQSLNGGTIHSSENSPRTAAVETTDGAAAVDNANNHETHHDDNSSTNNHEMDHKNYSTPTKTSQNESNNYPDYSITSTGRRIRDSLIICNEPTTTSTVLPFSTLSLAIHDHSHGVTTSPAISIQSSRVRDSISSTGSTSVPSGGNTARRGKDKNQQVSIVTSTQVVENVTPTISASQSKQQELITLLHRLISEQQIDKLEKLLREEQEKATHAKQHDNSSQNITTIQPETTFNDQNNSTNSSKPSHPTDSSNGSTSSNSIGETESSVSTSNIQADNKTTSMTTDHDNSEVIIPFNVDTNYVSEQTGRSLLMTAVAHENIKIIRLLHKEFHADLEYRDKRGRSPIFYACNVSPHRTAAILQYLISEGACVNIMDHEGYTPFYLCMDSQNFQAASVLYELGKANVNVQVGSDRNTIIHMAIKKDLITSVHFLVSRCKCDLTIPNINGETPIFIALHHPAILNQILMDLIERNKTSSYEKFDVTAHYNLRPLEITNENNDTCFHVCAEFGLIDSLGELLSVLPEEVVRRLSSTQNKDGNTPLHVAVNHNQSEITFVLLFINPDCIFIQNNDLDSPLHIALKQGHFCCARILYPLAKYLNLENGEGQSIQYLVQLFGQELRQQDDTLKNLTEGEFYKPSSYNFELLLQDFSFISKMKDYLTTIGQQDTLSFFEHIMEYQLTPTISERYELAEKIVSNFIAENATHKLKFIKSKREEFIQQWKEHSKVFCPAYLFENYLDLVLDELRQNLFPKFCSSKLFKTWVENKRKLDPTFYVRFMKKETIQSEQEKEDSSQLNLFEDNLEEQEQENTKDRKTCSKCGDVLVDFKDPLFVKSDFDKALDQSMDFTGWTQIESDSTQQGKMFVSPKGAHIHIEAKKKHTALRFCGQIDHSNHNVFNTWIDPEYLYMRDPSILSSKQIDYVSGRHFASAIIHDVYSMAWPNSNRDFLTAQCCTYRENTSTYIFLQKSVTNVKCPESSKQVRAKLKTFFIVERISDTRSKYTYQIVSDFGGFLGSDFLVNMYKERGNQFHLLLNRTVNARQTLKKERPINGGLVESLEFSLSHMGNNE</sequence>
<evidence type="ECO:0000313" key="7">
    <source>
        <dbReference type="EMBL" id="KAG2378375.1"/>
    </source>
</evidence>
<feature type="compositionally biased region" description="Polar residues" evidence="5">
    <location>
        <begin position="185"/>
        <end position="205"/>
    </location>
</feature>
<evidence type="ECO:0000256" key="5">
    <source>
        <dbReference type="SAM" id="MobiDB-lite"/>
    </source>
</evidence>
<evidence type="ECO:0000313" key="8">
    <source>
        <dbReference type="Proteomes" id="UP000816034"/>
    </source>
</evidence>
<evidence type="ECO:0000256" key="4">
    <source>
        <dbReference type="SAM" id="Coils"/>
    </source>
</evidence>
<feature type="coiled-coil region" evidence="4">
    <location>
        <begin position="913"/>
        <end position="940"/>
    </location>
</feature>
<keyword evidence="1" id="KW-0677">Repeat</keyword>
<dbReference type="SUPFAM" id="SSF48097">
    <property type="entry name" value="Regulator of G-protein signaling, RGS"/>
    <property type="match status" value="1"/>
</dbReference>
<feature type="compositionally biased region" description="Basic and acidic residues" evidence="5">
    <location>
        <begin position="108"/>
        <end position="120"/>
    </location>
</feature>
<dbReference type="InterPro" id="IPR002110">
    <property type="entry name" value="Ankyrin_rpt"/>
</dbReference>
<dbReference type="AlphaFoldDB" id="A0AA88GJS3"/>
<keyword evidence="4" id="KW-0175">Coiled coil</keyword>
<dbReference type="InterPro" id="IPR036305">
    <property type="entry name" value="RGS_sf"/>
</dbReference>
<evidence type="ECO:0000256" key="2">
    <source>
        <dbReference type="ARBA" id="ARBA00023043"/>
    </source>
</evidence>
<dbReference type="Pfam" id="PF12796">
    <property type="entry name" value="Ank_2"/>
    <property type="match status" value="2"/>
</dbReference>
<evidence type="ECO:0000256" key="3">
    <source>
        <dbReference type="PROSITE-ProRule" id="PRU00023"/>
    </source>
</evidence>
<gene>
    <name evidence="7" type="ORF">C9374_008518</name>
</gene>
<comment type="caution">
    <text evidence="7">The sequence shown here is derived from an EMBL/GenBank/DDBJ whole genome shotgun (WGS) entry which is preliminary data.</text>
</comment>
<dbReference type="PANTHER" id="PTHR24198">
    <property type="entry name" value="ANKYRIN REPEAT AND PROTEIN KINASE DOMAIN-CONTAINING PROTEIN"/>
    <property type="match status" value="1"/>
</dbReference>
<dbReference type="SUPFAM" id="SSF55961">
    <property type="entry name" value="Bet v1-like"/>
    <property type="match status" value="1"/>
</dbReference>
<feature type="region of interest" description="Disordered" evidence="5">
    <location>
        <begin position="1"/>
        <end position="120"/>
    </location>
</feature>
<keyword evidence="8" id="KW-1185">Reference proteome</keyword>
<dbReference type="GO" id="GO:0008289">
    <property type="term" value="F:lipid binding"/>
    <property type="evidence" value="ECO:0007669"/>
    <property type="project" value="InterPro"/>
</dbReference>
<feature type="compositionally biased region" description="Polar residues" evidence="5">
    <location>
        <begin position="347"/>
        <end position="378"/>
    </location>
</feature>
<dbReference type="Proteomes" id="UP000816034">
    <property type="component" value="Unassembled WGS sequence"/>
</dbReference>
<proteinExistence type="predicted"/>
<dbReference type="SMART" id="SM00248">
    <property type="entry name" value="ANK"/>
    <property type="match status" value="9"/>
</dbReference>
<dbReference type="PROSITE" id="PS50297">
    <property type="entry name" value="ANK_REP_REGION"/>
    <property type="match status" value="1"/>
</dbReference>
<dbReference type="PROSITE" id="PS50132">
    <property type="entry name" value="RGS"/>
    <property type="match status" value="1"/>
</dbReference>
<keyword evidence="2 3" id="KW-0040">ANK repeat</keyword>
<dbReference type="SMART" id="SM00315">
    <property type="entry name" value="RGS"/>
    <property type="match status" value="1"/>
</dbReference>
<dbReference type="Gene3D" id="1.10.167.10">
    <property type="entry name" value="Regulator of G-protein Signalling 4, domain 2"/>
    <property type="match status" value="1"/>
</dbReference>
<feature type="compositionally biased region" description="Basic and acidic residues" evidence="5">
    <location>
        <begin position="336"/>
        <end position="346"/>
    </location>
</feature>
<feature type="compositionally biased region" description="Polar residues" evidence="5">
    <location>
        <begin position="398"/>
        <end position="411"/>
    </location>
</feature>
<feature type="compositionally biased region" description="Low complexity" evidence="5">
    <location>
        <begin position="379"/>
        <end position="397"/>
    </location>
</feature>
<dbReference type="EMBL" id="PYSW02000034">
    <property type="protein sequence ID" value="KAG2378375.1"/>
    <property type="molecule type" value="Genomic_DNA"/>
</dbReference>
<feature type="region of interest" description="Disordered" evidence="5">
    <location>
        <begin position="336"/>
        <end position="413"/>
    </location>
</feature>
<dbReference type="InterPro" id="IPR016137">
    <property type="entry name" value="RGS"/>
</dbReference>
<feature type="compositionally biased region" description="Low complexity" evidence="5">
    <location>
        <begin position="70"/>
        <end position="80"/>
    </location>
</feature>
<dbReference type="Gene3D" id="3.30.530.20">
    <property type="match status" value="1"/>
</dbReference>
<feature type="region of interest" description="Disordered" evidence="5">
    <location>
        <begin position="251"/>
        <end position="285"/>
    </location>
</feature>
<dbReference type="RefSeq" id="XP_044545637.1">
    <property type="nucleotide sequence ID" value="XM_044698603.1"/>
</dbReference>